<dbReference type="Proteomes" id="UP000799537">
    <property type="component" value="Unassembled WGS sequence"/>
</dbReference>
<proteinExistence type="predicted"/>
<dbReference type="AlphaFoldDB" id="A0A6A6CEV5"/>
<reference evidence="2" key="1">
    <citation type="journal article" date="2020" name="Stud. Mycol.">
        <title>101 Dothideomycetes genomes: a test case for predicting lifestyles and emergence of pathogens.</title>
        <authorList>
            <person name="Haridas S."/>
            <person name="Albert R."/>
            <person name="Binder M."/>
            <person name="Bloem J."/>
            <person name="Labutti K."/>
            <person name="Salamov A."/>
            <person name="Andreopoulos B."/>
            <person name="Baker S."/>
            <person name="Barry K."/>
            <person name="Bills G."/>
            <person name="Bluhm B."/>
            <person name="Cannon C."/>
            <person name="Castanera R."/>
            <person name="Culley D."/>
            <person name="Daum C."/>
            <person name="Ezra D."/>
            <person name="Gonzalez J."/>
            <person name="Henrissat B."/>
            <person name="Kuo A."/>
            <person name="Liang C."/>
            <person name="Lipzen A."/>
            <person name="Lutzoni F."/>
            <person name="Magnuson J."/>
            <person name="Mondo S."/>
            <person name="Nolan M."/>
            <person name="Ohm R."/>
            <person name="Pangilinan J."/>
            <person name="Park H.-J."/>
            <person name="Ramirez L."/>
            <person name="Alfaro M."/>
            <person name="Sun H."/>
            <person name="Tritt A."/>
            <person name="Yoshinaga Y."/>
            <person name="Zwiers L.-H."/>
            <person name="Turgeon B."/>
            <person name="Goodwin S."/>
            <person name="Spatafora J."/>
            <person name="Crous P."/>
            <person name="Grigoriev I."/>
        </authorList>
    </citation>
    <scope>NUCLEOTIDE SEQUENCE</scope>
    <source>
        <strain evidence="2">ATCC 36951</strain>
    </source>
</reference>
<dbReference type="RefSeq" id="XP_033666544.1">
    <property type="nucleotide sequence ID" value="XM_033807016.1"/>
</dbReference>
<dbReference type="PANTHER" id="PTHR39219:SF1">
    <property type="entry name" value="ER MEMBRANE PROTEIN COMPLEX SUBUNIT 10"/>
    <property type="match status" value="1"/>
</dbReference>
<dbReference type="EMBL" id="ML993599">
    <property type="protein sequence ID" value="KAF2165655.1"/>
    <property type="molecule type" value="Genomic_DNA"/>
</dbReference>
<feature type="signal peptide" evidence="1">
    <location>
        <begin position="1"/>
        <end position="20"/>
    </location>
</feature>
<keyword evidence="3" id="KW-1185">Reference proteome</keyword>
<feature type="chain" id="PRO_5025647636" evidence="1">
    <location>
        <begin position="21"/>
        <end position="191"/>
    </location>
</feature>
<dbReference type="OrthoDB" id="1894652at2759"/>
<accession>A0A6A6CEV5</accession>
<dbReference type="Pfam" id="PF21203">
    <property type="entry name" value="ECM10"/>
    <property type="match status" value="1"/>
</dbReference>
<evidence type="ECO:0000256" key="1">
    <source>
        <dbReference type="SAM" id="SignalP"/>
    </source>
</evidence>
<sequence length="191" mass="20699">MRLQLIFSLVLTFICSLALAADQERNVDIFAWPLSASKPQTLAKVSFTAHNASIKSFNSPSIPGTDDIVRVGFYHPSGSWSGIATAASNFATEKSKKLQLHVKGNGELYQVGFKAGDETPKTKGSKAKENLLVEVVKIKPGPVPQLNKPVVVNEDGTTGDKEPEKTFLQKYWWAIGLFLLLQVVIGGGGKE</sequence>
<dbReference type="GeneID" id="54560288"/>
<keyword evidence="1" id="KW-0732">Signal</keyword>
<gene>
    <name evidence="2" type="ORF">M409DRAFT_23945</name>
</gene>
<name>A0A6A6CEV5_ZASCE</name>
<evidence type="ECO:0000313" key="3">
    <source>
        <dbReference type="Proteomes" id="UP000799537"/>
    </source>
</evidence>
<organism evidence="2 3">
    <name type="scientific">Zasmidium cellare ATCC 36951</name>
    <dbReference type="NCBI Taxonomy" id="1080233"/>
    <lineage>
        <taxon>Eukaryota</taxon>
        <taxon>Fungi</taxon>
        <taxon>Dikarya</taxon>
        <taxon>Ascomycota</taxon>
        <taxon>Pezizomycotina</taxon>
        <taxon>Dothideomycetes</taxon>
        <taxon>Dothideomycetidae</taxon>
        <taxon>Mycosphaerellales</taxon>
        <taxon>Mycosphaerellaceae</taxon>
        <taxon>Zasmidium</taxon>
    </lineage>
</organism>
<protein>
    <submittedName>
        <fullName evidence="2">Uncharacterized protein</fullName>
    </submittedName>
</protein>
<dbReference type="PANTHER" id="PTHR39219">
    <property type="entry name" value="ER MEMBRANE PROTEIN COMPLEX SUBUNIT 10"/>
    <property type="match status" value="1"/>
</dbReference>
<evidence type="ECO:0000313" key="2">
    <source>
        <dbReference type="EMBL" id="KAF2165655.1"/>
    </source>
</evidence>